<dbReference type="SUPFAM" id="SSF48498">
    <property type="entry name" value="Tetracyclin repressor-like, C-terminal domain"/>
    <property type="match status" value="1"/>
</dbReference>
<dbReference type="InterPro" id="IPR050109">
    <property type="entry name" value="HTH-type_TetR-like_transc_reg"/>
</dbReference>
<organism evidence="6 7">
    <name type="scientific">Phytoactinopolyspora halotolerans</name>
    <dbReference type="NCBI Taxonomy" id="1981512"/>
    <lineage>
        <taxon>Bacteria</taxon>
        <taxon>Bacillati</taxon>
        <taxon>Actinomycetota</taxon>
        <taxon>Actinomycetes</taxon>
        <taxon>Jiangellales</taxon>
        <taxon>Jiangellaceae</taxon>
        <taxon>Phytoactinopolyspora</taxon>
    </lineage>
</organism>
<reference evidence="6 7" key="1">
    <citation type="submission" date="2020-02" db="EMBL/GenBank/DDBJ databases">
        <authorList>
            <person name="Li X.-J."/>
            <person name="Han X.-M."/>
        </authorList>
    </citation>
    <scope>NUCLEOTIDE SEQUENCE [LARGE SCALE GENOMIC DNA]</scope>
    <source>
        <strain evidence="6 7">CCTCC AB 2017055</strain>
    </source>
</reference>
<dbReference type="EMBL" id="JAAGOA010000015">
    <property type="protein sequence ID" value="NEE02609.1"/>
    <property type="molecule type" value="Genomic_DNA"/>
</dbReference>
<evidence type="ECO:0000259" key="5">
    <source>
        <dbReference type="PROSITE" id="PS50977"/>
    </source>
</evidence>
<keyword evidence="2 4" id="KW-0238">DNA-binding</keyword>
<sequence length="215" mass="23017">MTTTSASTTDTRTPLSRERILHAALDYIDQHGLEALSMHKLGAALGVKGMSLYNHVANKDDVLDGVVDVLWAEVENEAPPDADWRAGYRRFAHALRDTMHRHPKAAALIGSRQVMPEPALRCVQAHIAAAVDGGLAEERAYALLRTINSYALGYAFALLSWGLGGPGCAPSISHLLRPGTSDELAGVAEVFCGQSDPDAEFELGLSLMLASTEPD</sequence>
<dbReference type="PANTHER" id="PTHR30055:SF151">
    <property type="entry name" value="TRANSCRIPTIONAL REGULATORY PROTEIN"/>
    <property type="match status" value="1"/>
</dbReference>
<evidence type="ECO:0000256" key="3">
    <source>
        <dbReference type="ARBA" id="ARBA00023163"/>
    </source>
</evidence>
<dbReference type="RefSeq" id="WP_163741292.1">
    <property type="nucleotide sequence ID" value="NZ_JAAGOA010000015.1"/>
</dbReference>
<dbReference type="GO" id="GO:0045892">
    <property type="term" value="P:negative regulation of DNA-templated transcription"/>
    <property type="evidence" value="ECO:0007669"/>
    <property type="project" value="InterPro"/>
</dbReference>
<name>A0A6L9SC73_9ACTN</name>
<dbReference type="InterPro" id="IPR004111">
    <property type="entry name" value="Repressor_TetR_C"/>
</dbReference>
<evidence type="ECO:0000256" key="4">
    <source>
        <dbReference type="PROSITE-ProRule" id="PRU00335"/>
    </source>
</evidence>
<dbReference type="InterPro" id="IPR036271">
    <property type="entry name" value="Tet_transcr_reg_TetR-rel_C_sf"/>
</dbReference>
<dbReference type="PANTHER" id="PTHR30055">
    <property type="entry name" value="HTH-TYPE TRANSCRIPTIONAL REGULATOR RUTR"/>
    <property type="match status" value="1"/>
</dbReference>
<comment type="caution">
    <text evidence="6">The sequence shown here is derived from an EMBL/GenBank/DDBJ whole genome shotgun (WGS) entry which is preliminary data.</text>
</comment>
<dbReference type="GO" id="GO:0000976">
    <property type="term" value="F:transcription cis-regulatory region binding"/>
    <property type="evidence" value="ECO:0007669"/>
    <property type="project" value="TreeGrafter"/>
</dbReference>
<accession>A0A6L9SC73</accession>
<dbReference type="InterPro" id="IPR001647">
    <property type="entry name" value="HTH_TetR"/>
</dbReference>
<evidence type="ECO:0000256" key="2">
    <source>
        <dbReference type="ARBA" id="ARBA00023125"/>
    </source>
</evidence>
<keyword evidence="3" id="KW-0804">Transcription</keyword>
<feature type="domain" description="HTH tetR-type" evidence="5">
    <location>
        <begin position="14"/>
        <end position="74"/>
    </location>
</feature>
<keyword evidence="7" id="KW-1185">Reference proteome</keyword>
<keyword evidence="1" id="KW-0805">Transcription regulation</keyword>
<dbReference type="GO" id="GO:0003700">
    <property type="term" value="F:DNA-binding transcription factor activity"/>
    <property type="evidence" value="ECO:0007669"/>
    <property type="project" value="TreeGrafter"/>
</dbReference>
<evidence type="ECO:0000313" key="7">
    <source>
        <dbReference type="Proteomes" id="UP000475214"/>
    </source>
</evidence>
<feature type="DNA-binding region" description="H-T-H motif" evidence="4">
    <location>
        <begin position="37"/>
        <end position="56"/>
    </location>
</feature>
<protein>
    <submittedName>
        <fullName evidence="6">TetR/AcrR family transcriptional regulator</fullName>
    </submittedName>
</protein>
<evidence type="ECO:0000256" key="1">
    <source>
        <dbReference type="ARBA" id="ARBA00023015"/>
    </source>
</evidence>
<dbReference type="Proteomes" id="UP000475214">
    <property type="component" value="Unassembled WGS sequence"/>
</dbReference>
<dbReference type="SUPFAM" id="SSF46689">
    <property type="entry name" value="Homeodomain-like"/>
    <property type="match status" value="1"/>
</dbReference>
<evidence type="ECO:0000313" key="6">
    <source>
        <dbReference type="EMBL" id="NEE02609.1"/>
    </source>
</evidence>
<gene>
    <name evidence="6" type="ORF">G1H10_20795</name>
</gene>
<dbReference type="InterPro" id="IPR009057">
    <property type="entry name" value="Homeodomain-like_sf"/>
</dbReference>
<dbReference type="Gene3D" id="1.10.357.10">
    <property type="entry name" value="Tetracycline Repressor, domain 2"/>
    <property type="match status" value="1"/>
</dbReference>
<dbReference type="Pfam" id="PF02909">
    <property type="entry name" value="TetR_C_1"/>
    <property type="match status" value="1"/>
</dbReference>
<proteinExistence type="predicted"/>
<dbReference type="AlphaFoldDB" id="A0A6L9SC73"/>
<dbReference type="PROSITE" id="PS50977">
    <property type="entry name" value="HTH_TETR_2"/>
    <property type="match status" value="1"/>
</dbReference>
<dbReference type="Pfam" id="PF00440">
    <property type="entry name" value="TetR_N"/>
    <property type="match status" value="1"/>
</dbReference>